<dbReference type="EMBL" id="JBHTBS010000007">
    <property type="protein sequence ID" value="MFC7338220.1"/>
    <property type="molecule type" value="Genomic_DNA"/>
</dbReference>
<gene>
    <name evidence="3" type="ORF">ACFQY0_13585</name>
</gene>
<dbReference type="Proteomes" id="UP001596472">
    <property type="component" value="Unassembled WGS sequence"/>
</dbReference>
<name>A0ABW2LAP2_9BACT</name>
<reference evidence="4" key="1">
    <citation type="journal article" date="2019" name="Int. J. Syst. Evol. Microbiol.">
        <title>The Global Catalogue of Microorganisms (GCM) 10K type strain sequencing project: providing services to taxonomists for standard genome sequencing and annotation.</title>
        <authorList>
            <consortium name="The Broad Institute Genomics Platform"/>
            <consortium name="The Broad Institute Genome Sequencing Center for Infectious Disease"/>
            <person name="Wu L."/>
            <person name="Ma J."/>
        </authorList>
    </citation>
    <scope>NUCLEOTIDE SEQUENCE [LARGE SCALE GENOMIC DNA]</scope>
    <source>
        <strain evidence="4">CGMCC 4.1467</strain>
    </source>
</reference>
<evidence type="ECO:0000256" key="1">
    <source>
        <dbReference type="SAM" id="SignalP"/>
    </source>
</evidence>
<evidence type="ECO:0000313" key="4">
    <source>
        <dbReference type="Proteomes" id="UP001596472"/>
    </source>
</evidence>
<feature type="signal peptide" evidence="1">
    <location>
        <begin position="1"/>
        <end position="21"/>
    </location>
</feature>
<sequence>MNNNRFYFCALSAIVIGSAHAGLDDYHDAAYYDQFNPPPSTFNSTSWQVGFDSGGNANPNALQWSETITVDATYLYDNNGNKLTEDGVEVMTEEGPVGYYDGEHYGKVHAGAWAEIRINGVTRECIYLAAAEIQGGGTYSGWARVDRMEPQSNLSSYTQSIYARRESAAVRYTANPAGSTRYVMHTVLDVPVPSALEESYIIPNRTSSAGKAKYYYIRDGVLNGFINLPETGNKRHGVQCSRSRIGKNFWRDMDVNDYVQNLYGYDSSTVIATFRWCFGYFETNTGQKIYCWTNRDCLDEPTSIVTISKRNASGYGIDGGNGGANGQNVYLWSYNANNVNQQWEEIDRGNGYFTYQKLGTSYSLDGGNGGANAQNVYLWTTGSSNYNQHWQKVDKGGGYYQLRKRNASGFAINGGSGGGNGQNVNLYNSSSSSHNLQWKIEYK</sequence>
<keyword evidence="4" id="KW-1185">Reference proteome</keyword>
<proteinExistence type="predicted"/>
<dbReference type="Pfam" id="PF14200">
    <property type="entry name" value="RicinB_lectin_2"/>
    <property type="match status" value="1"/>
</dbReference>
<dbReference type="InterPro" id="IPR035992">
    <property type="entry name" value="Ricin_B-like_lectins"/>
</dbReference>
<dbReference type="SUPFAM" id="SSF50370">
    <property type="entry name" value="Ricin B-like lectins"/>
    <property type="match status" value="1"/>
</dbReference>
<accession>A0ABW2LAP2</accession>
<dbReference type="InterPro" id="IPR000772">
    <property type="entry name" value="Ricin_B_lectin"/>
</dbReference>
<keyword evidence="1" id="KW-0732">Signal</keyword>
<organism evidence="3 4">
    <name type="scientific">Haloferula chungangensis</name>
    <dbReference type="NCBI Taxonomy" id="1048331"/>
    <lineage>
        <taxon>Bacteria</taxon>
        <taxon>Pseudomonadati</taxon>
        <taxon>Verrucomicrobiota</taxon>
        <taxon>Verrucomicrobiia</taxon>
        <taxon>Verrucomicrobiales</taxon>
        <taxon>Verrucomicrobiaceae</taxon>
        <taxon>Haloferula</taxon>
    </lineage>
</organism>
<evidence type="ECO:0000313" key="3">
    <source>
        <dbReference type="EMBL" id="MFC7338220.1"/>
    </source>
</evidence>
<dbReference type="RefSeq" id="WP_379713285.1">
    <property type="nucleotide sequence ID" value="NZ_JBHTBS010000007.1"/>
</dbReference>
<protein>
    <recommendedName>
        <fullName evidence="2">Ricin B lectin domain-containing protein</fullName>
    </recommendedName>
</protein>
<dbReference type="PROSITE" id="PS50231">
    <property type="entry name" value="RICIN_B_LECTIN"/>
    <property type="match status" value="1"/>
</dbReference>
<dbReference type="Gene3D" id="2.80.10.50">
    <property type="match status" value="1"/>
</dbReference>
<evidence type="ECO:0000259" key="2">
    <source>
        <dbReference type="Pfam" id="PF14200"/>
    </source>
</evidence>
<feature type="chain" id="PRO_5045063785" description="Ricin B lectin domain-containing protein" evidence="1">
    <location>
        <begin position="22"/>
        <end position="443"/>
    </location>
</feature>
<feature type="domain" description="Ricin B lectin" evidence="2">
    <location>
        <begin position="340"/>
        <end position="427"/>
    </location>
</feature>
<comment type="caution">
    <text evidence="3">The sequence shown here is derived from an EMBL/GenBank/DDBJ whole genome shotgun (WGS) entry which is preliminary data.</text>
</comment>